<feature type="coiled-coil region" evidence="1">
    <location>
        <begin position="165"/>
        <end position="192"/>
    </location>
</feature>
<dbReference type="OrthoDB" id="3565018at2759"/>
<gene>
    <name evidence="3" type="ORF">ALTATR162_LOCUS11925</name>
</gene>
<dbReference type="InterPro" id="IPR056002">
    <property type="entry name" value="DUF7580"/>
</dbReference>
<comment type="caution">
    <text evidence="3">The sequence shown here is derived from an EMBL/GenBank/DDBJ whole genome shotgun (WGS) entry which is preliminary data.</text>
</comment>
<name>A0A8J2IGI1_9PLEO</name>
<evidence type="ECO:0000259" key="2">
    <source>
        <dbReference type="Pfam" id="PF24476"/>
    </source>
</evidence>
<evidence type="ECO:0000313" key="3">
    <source>
        <dbReference type="EMBL" id="CAG5188307.1"/>
    </source>
</evidence>
<organism evidence="3 4">
    <name type="scientific">Alternaria atra</name>
    <dbReference type="NCBI Taxonomy" id="119953"/>
    <lineage>
        <taxon>Eukaryota</taxon>
        <taxon>Fungi</taxon>
        <taxon>Dikarya</taxon>
        <taxon>Ascomycota</taxon>
        <taxon>Pezizomycotina</taxon>
        <taxon>Dothideomycetes</taxon>
        <taxon>Pleosporomycetidae</taxon>
        <taxon>Pleosporales</taxon>
        <taxon>Pleosporineae</taxon>
        <taxon>Pleosporaceae</taxon>
        <taxon>Alternaria</taxon>
        <taxon>Alternaria sect. Ulocladioides</taxon>
    </lineage>
</organism>
<protein>
    <recommendedName>
        <fullName evidence="2">DUF7580 domain-containing protein</fullName>
    </recommendedName>
</protein>
<evidence type="ECO:0000313" key="4">
    <source>
        <dbReference type="Proteomes" id="UP000676310"/>
    </source>
</evidence>
<dbReference type="RefSeq" id="XP_043175504.1">
    <property type="nucleotide sequence ID" value="XM_043319569.1"/>
</dbReference>
<dbReference type="AlphaFoldDB" id="A0A8J2IGI1"/>
<keyword evidence="1" id="KW-0175">Coiled coil</keyword>
<proteinExistence type="predicted"/>
<reference evidence="3" key="1">
    <citation type="submission" date="2021-05" db="EMBL/GenBank/DDBJ databases">
        <authorList>
            <person name="Stam R."/>
        </authorList>
    </citation>
    <scope>NUCLEOTIDE SEQUENCE</scope>
    <source>
        <strain evidence="3">CS162</strain>
    </source>
</reference>
<sequence length="579" mass="65057">MSGIEVAGLVLGALPLIIQGIESYREGLSTLKSMWDREHEFPALLRKLRAQHVHYELTIRILFGSITSDAEWTRMTTDPMASQELWKSKEIALQDKLQNAYESYKSTMAEIEQITKSIAGRLDLDRAAELTRNDLEALLAANPKKADDKFEFRKRVRFGMKKKNVSALLEKLDECNRQLERLTEKSEKIETYHRPTKPSYATRLQKLQRYAKILHDALCVCWSCSCKSFHTASLQLDPRGDVFAPRFQKTLHSTKTSFNISFSTVSSDSTGVPWSFQAAKISVDEEEDDYLTPMVSSKPNRMQRNVSFGSLPPYAVQDPATSSPPSYQEVNDLCASIQQLYKTSPTIGFSLDSKSKLRGAYAVDTAGAHIPSAELISLETLLERPPVINGRRSKLSRKERYSLALTLASSILYLNSTPWLANEWTARDILFHRTSDPMRPIDLNHAYLAPNVTDRLENGSKGSKQVVLKNSFLLALAVSLLELYFGTTVEKYKESELEDEVADASANQKYTLFTLVHIWTDSEAENLSAAFQNAISHCMKGYGDPTASLQDTDCLQAAVENIVLPLQEELNQFLGKTLA</sequence>
<dbReference type="PANTHER" id="PTHR35186:SF4">
    <property type="entry name" value="PRION-INHIBITION AND PROPAGATION HELO DOMAIN-CONTAINING PROTEIN"/>
    <property type="match status" value="1"/>
</dbReference>
<feature type="domain" description="DUF7580" evidence="2">
    <location>
        <begin position="204"/>
        <end position="573"/>
    </location>
</feature>
<dbReference type="Proteomes" id="UP000676310">
    <property type="component" value="Unassembled WGS sequence"/>
</dbReference>
<dbReference type="EMBL" id="CAJRGZ010000032">
    <property type="protein sequence ID" value="CAG5188307.1"/>
    <property type="molecule type" value="Genomic_DNA"/>
</dbReference>
<evidence type="ECO:0000256" key="1">
    <source>
        <dbReference type="SAM" id="Coils"/>
    </source>
</evidence>
<dbReference type="PANTHER" id="PTHR35186">
    <property type="entry name" value="ANK_REP_REGION DOMAIN-CONTAINING PROTEIN"/>
    <property type="match status" value="1"/>
</dbReference>
<dbReference type="GeneID" id="67012251"/>
<keyword evidence="4" id="KW-1185">Reference proteome</keyword>
<dbReference type="Pfam" id="PF24476">
    <property type="entry name" value="DUF7580"/>
    <property type="match status" value="1"/>
</dbReference>
<accession>A0A8J2IGI1</accession>